<evidence type="ECO:0000256" key="1">
    <source>
        <dbReference type="SAM" id="Phobius"/>
    </source>
</evidence>
<dbReference type="OrthoDB" id="3267806at2759"/>
<gene>
    <name evidence="2" type="ORF">GALMADRAFT_229452</name>
</gene>
<keyword evidence="3" id="KW-1185">Reference proteome</keyword>
<feature type="transmembrane region" description="Helical" evidence="1">
    <location>
        <begin position="236"/>
        <end position="259"/>
    </location>
</feature>
<feature type="transmembrane region" description="Helical" evidence="1">
    <location>
        <begin position="119"/>
        <end position="140"/>
    </location>
</feature>
<keyword evidence="1" id="KW-1133">Transmembrane helix</keyword>
<proteinExistence type="predicted"/>
<evidence type="ECO:0000313" key="2">
    <source>
        <dbReference type="EMBL" id="KDR71466.1"/>
    </source>
</evidence>
<organism evidence="2 3">
    <name type="scientific">Galerina marginata (strain CBS 339.88)</name>
    <dbReference type="NCBI Taxonomy" id="685588"/>
    <lineage>
        <taxon>Eukaryota</taxon>
        <taxon>Fungi</taxon>
        <taxon>Dikarya</taxon>
        <taxon>Basidiomycota</taxon>
        <taxon>Agaricomycotina</taxon>
        <taxon>Agaricomycetes</taxon>
        <taxon>Agaricomycetidae</taxon>
        <taxon>Agaricales</taxon>
        <taxon>Agaricineae</taxon>
        <taxon>Strophariaceae</taxon>
        <taxon>Galerina</taxon>
    </lineage>
</organism>
<keyword evidence="1" id="KW-0472">Membrane</keyword>
<dbReference type="AlphaFoldDB" id="A0A067SKS2"/>
<dbReference type="Proteomes" id="UP000027222">
    <property type="component" value="Unassembled WGS sequence"/>
</dbReference>
<feature type="transmembrane region" description="Helical" evidence="1">
    <location>
        <begin position="67"/>
        <end position="87"/>
    </location>
</feature>
<protein>
    <submittedName>
        <fullName evidence="2">Uncharacterized protein</fullName>
    </submittedName>
</protein>
<feature type="transmembrane region" description="Helical" evidence="1">
    <location>
        <begin position="194"/>
        <end position="216"/>
    </location>
</feature>
<sequence>MASYAMHHAPLHPDKSQLIQERAWLQGSIISIAAYGTNVALFILTFNWLRSRSRLDWEKNKFHSKQIAILQAYTGVVFVLCTLSAVAQADMTQLAFVDHHDFEGGPNAYERAKFSSPPVGAMGVVSFSLTNFLLDCLLLWRCSVIYRNSNTSLWYILACPGIAVLASCAAGVVFLDRITDGISSPFNHYTLTLVYAGICLGLNMVLTFMIIVRLSLYRIRIMKLVGSQYAEQYTSILSILIESAFIIDISILVALVLFVTYNPFVTVPLLSLVQVEGIASFMIIFRVARGTAWSAGTANQLIVQQGGLPVEDGIIESGRFRITSQMTQTSTAVHFTHNTPTIGACAAALRDSRNFNRKAGDAECACPWEVENAERVED</sequence>
<feature type="transmembrane region" description="Helical" evidence="1">
    <location>
        <begin position="23"/>
        <end position="46"/>
    </location>
</feature>
<name>A0A067SKS2_GALM3</name>
<dbReference type="STRING" id="685588.A0A067SKS2"/>
<feature type="transmembrane region" description="Helical" evidence="1">
    <location>
        <begin position="152"/>
        <end position="174"/>
    </location>
</feature>
<feature type="transmembrane region" description="Helical" evidence="1">
    <location>
        <begin position="265"/>
        <end position="285"/>
    </location>
</feature>
<accession>A0A067SKS2</accession>
<keyword evidence="1" id="KW-0812">Transmembrane</keyword>
<reference evidence="3" key="1">
    <citation type="journal article" date="2014" name="Proc. Natl. Acad. Sci. U.S.A.">
        <title>Extensive sampling of basidiomycete genomes demonstrates inadequacy of the white-rot/brown-rot paradigm for wood decay fungi.</title>
        <authorList>
            <person name="Riley R."/>
            <person name="Salamov A.A."/>
            <person name="Brown D.W."/>
            <person name="Nagy L.G."/>
            <person name="Floudas D."/>
            <person name="Held B.W."/>
            <person name="Levasseur A."/>
            <person name="Lombard V."/>
            <person name="Morin E."/>
            <person name="Otillar R."/>
            <person name="Lindquist E.A."/>
            <person name="Sun H."/>
            <person name="LaButti K.M."/>
            <person name="Schmutz J."/>
            <person name="Jabbour D."/>
            <person name="Luo H."/>
            <person name="Baker S.E."/>
            <person name="Pisabarro A.G."/>
            <person name="Walton J.D."/>
            <person name="Blanchette R.A."/>
            <person name="Henrissat B."/>
            <person name="Martin F."/>
            <person name="Cullen D."/>
            <person name="Hibbett D.S."/>
            <person name="Grigoriev I.V."/>
        </authorList>
    </citation>
    <scope>NUCLEOTIDE SEQUENCE [LARGE SCALE GENOMIC DNA]</scope>
    <source>
        <strain evidence="3">CBS 339.88</strain>
    </source>
</reference>
<dbReference type="EMBL" id="KL142392">
    <property type="protein sequence ID" value="KDR71466.1"/>
    <property type="molecule type" value="Genomic_DNA"/>
</dbReference>
<dbReference type="HOGENOM" id="CLU_044614_0_2_1"/>
<evidence type="ECO:0000313" key="3">
    <source>
        <dbReference type="Proteomes" id="UP000027222"/>
    </source>
</evidence>